<dbReference type="Proteomes" id="UP000064967">
    <property type="component" value="Chromosome"/>
</dbReference>
<evidence type="ECO:0000313" key="3">
    <source>
        <dbReference type="Proteomes" id="UP000064967"/>
    </source>
</evidence>
<evidence type="ECO:0000256" key="1">
    <source>
        <dbReference type="SAM" id="Phobius"/>
    </source>
</evidence>
<evidence type="ECO:0000313" key="2">
    <source>
        <dbReference type="EMBL" id="AKV00527.1"/>
    </source>
</evidence>
<dbReference type="KEGG" id="llu:AKJ09_07190"/>
<accession>A0A0K1Q4E3</accession>
<dbReference type="RefSeq" id="WP_146651807.1">
    <property type="nucleotide sequence ID" value="NZ_CP012333.1"/>
</dbReference>
<keyword evidence="1" id="KW-0812">Transmembrane</keyword>
<keyword evidence="1" id="KW-1133">Transmembrane helix</keyword>
<sequence length="60" mass="6635">MKSDLLAKSPLLALPLVAFFVFLTVFGVVFFLTMRKRAQTYDPLSRMPLDDGASPEGEVS</sequence>
<dbReference type="EMBL" id="CP012333">
    <property type="protein sequence ID" value="AKV00527.1"/>
    <property type="molecule type" value="Genomic_DNA"/>
</dbReference>
<proteinExistence type="predicted"/>
<reference evidence="2 3" key="1">
    <citation type="submission" date="2015-08" db="EMBL/GenBank/DDBJ databases">
        <authorList>
            <person name="Babu N.S."/>
            <person name="Beckwith C.J."/>
            <person name="Beseler K.G."/>
            <person name="Brison A."/>
            <person name="Carone J.V."/>
            <person name="Caskin T.P."/>
            <person name="Diamond M."/>
            <person name="Durham M.E."/>
            <person name="Foxe J.M."/>
            <person name="Go M."/>
            <person name="Henderson B.A."/>
            <person name="Jones I.B."/>
            <person name="McGettigan J.A."/>
            <person name="Micheletti S.J."/>
            <person name="Nasrallah M.E."/>
            <person name="Ortiz D."/>
            <person name="Piller C.R."/>
            <person name="Privatt S.R."/>
            <person name="Schneider S.L."/>
            <person name="Sharp S."/>
            <person name="Smith T.C."/>
            <person name="Stanton J.D."/>
            <person name="Ullery H.E."/>
            <person name="Wilson R.J."/>
            <person name="Serrano M.G."/>
            <person name="Buck G."/>
            <person name="Lee V."/>
            <person name="Wang Y."/>
            <person name="Carvalho R."/>
            <person name="Voegtly L."/>
            <person name="Shi R."/>
            <person name="Duckworth R."/>
            <person name="Johnson A."/>
            <person name="Loviza R."/>
            <person name="Walstead R."/>
            <person name="Shah Z."/>
            <person name="Kiflezghi M."/>
            <person name="Wade K."/>
            <person name="Ball S.L."/>
            <person name="Bradley K.W."/>
            <person name="Asai D.J."/>
            <person name="Bowman C.A."/>
            <person name="Russell D.A."/>
            <person name="Pope W.H."/>
            <person name="Jacobs-Sera D."/>
            <person name="Hendrix R.W."/>
            <person name="Hatfull G.F."/>
        </authorList>
    </citation>
    <scope>NUCLEOTIDE SEQUENCE [LARGE SCALE GENOMIC DNA]</scope>
    <source>
        <strain evidence="2 3">DSM 27648</strain>
    </source>
</reference>
<keyword evidence="3" id="KW-1185">Reference proteome</keyword>
<feature type="transmembrane region" description="Helical" evidence="1">
    <location>
        <begin position="12"/>
        <end position="32"/>
    </location>
</feature>
<keyword evidence="1" id="KW-0472">Membrane</keyword>
<protein>
    <submittedName>
        <fullName evidence="2">Uncharacterized protein</fullName>
    </submittedName>
</protein>
<dbReference type="AlphaFoldDB" id="A0A0K1Q4E3"/>
<name>A0A0K1Q4E3_9BACT</name>
<gene>
    <name evidence="2" type="ORF">AKJ09_07190</name>
</gene>
<dbReference type="STRING" id="1391654.AKJ09_07190"/>
<organism evidence="2 3">
    <name type="scientific">Labilithrix luteola</name>
    <dbReference type="NCBI Taxonomy" id="1391654"/>
    <lineage>
        <taxon>Bacteria</taxon>
        <taxon>Pseudomonadati</taxon>
        <taxon>Myxococcota</taxon>
        <taxon>Polyangia</taxon>
        <taxon>Polyangiales</taxon>
        <taxon>Labilitrichaceae</taxon>
        <taxon>Labilithrix</taxon>
    </lineage>
</organism>